<proteinExistence type="predicted"/>
<sequence>MSIFRTLSSSCPACGAAVPTAVVLSVNADRRPDLREAILDNSFQMLRCPGCATEWRLEPQFHYLDQKRHTWVAAWPRERLADWEAAVDESRQAFDEAFGPASPAGAQAIGRELAWCVTFGWPALREKVLLAGSGVDAVLVEMVKLALIRAGGPTPLMSAELRLLALDDSELVFGWQDNDTQEVVGWRRAPRDLLSEIDGDPDWSEMRQRITQSPFVDATRLFMLAEA</sequence>
<name>A0A941BI43_9BURK</name>
<protein>
    <submittedName>
        <fullName evidence="2">CpXC domain-containing protein</fullName>
    </submittedName>
</protein>
<dbReference type="AlphaFoldDB" id="A0A941BI43"/>
<dbReference type="InterPro" id="IPR025682">
    <property type="entry name" value="CpXC_dom"/>
</dbReference>
<feature type="domain" description="CpXC" evidence="1">
    <location>
        <begin position="10"/>
        <end position="144"/>
    </location>
</feature>
<keyword evidence="3" id="KW-1185">Reference proteome</keyword>
<dbReference type="Pfam" id="PF14353">
    <property type="entry name" value="CpXC"/>
    <property type="match status" value="1"/>
</dbReference>
<accession>A0A941BI43</accession>
<evidence type="ECO:0000313" key="3">
    <source>
        <dbReference type="Proteomes" id="UP000678374"/>
    </source>
</evidence>
<dbReference type="RefSeq" id="WP_210804259.1">
    <property type="nucleotide sequence ID" value="NZ_JAGQDE010000032.1"/>
</dbReference>
<reference evidence="2" key="1">
    <citation type="submission" date="2021-04" db="EMBL/GenBank/DDBJ databases">
        <title>The genome sequence of Ideonella sp. 4Y11.</title>
        <authorList>
            <person name="Liu Y."/>
        </authorList>
    </citation>
    <scope>NUCLEOTIDE SEQUENCE</scope>
    <source>
        <strain evidence="2">4Y11</strain>
    </source>
</reference>
<comment type="caution">
    <text evidence="2">The sequence shown here is derived from an EMBL/GenBank/DDBJ whole genome shotgun (WGS) entry which is preliminary data.</text>
</comment>
<dbReference type="EMBL" id="JAGQDE010000032">
    <property type="protein sequence ID" value="MBQ0961571.1"/>
    <property type="molecule type" value="Genomic_DNA"/>
</dbReference>
<gene>
    <name evidence="2" type="ORF">KAK06_21710</name>
</gene>
<organism evidence="2 3">
    <name type="scientific">Ideonella aquatica</name>
    <dbReference type="NCBI Taxonomy" id="2824119"/>
    <lineage>
        <taxon>Bacteria</taxon>
        <taxon>Pseudomonadati</taxon>
        <taxon>Pseudomonadota</taxon>
        <taxon>Betaproteobacteria</taxon>
        <taxon>Burkholderiales</taxon>
        <taxon>Sphaerotilaceae</taxon>
        <taxon>Ideonella</taxon>
    </lineage>
</organism>
<dbReference type="Proteomes" id="UP000678374">
    <property type="component" value="Unassembled WGS sequence"/>
</dbReference>
<evidence type="ECO:0000313" key="2">
    <source>
        <dbReference type="EMBL" id="MBQ0961571.1"/>
    </source>
</evidence>
<evidence type="ECO:0000259" key="1">
    <source>
        <dbReference type="Pfam" id="PF14353"/>
    </source>
</evidence>